<evidence type="ECO:0000313" key="3">
    <source>
        <dbReference type="Proteomes" id="UP001059824"/>
    </source>
</evidence>
<proteinExistence type="predicted"/>
<dbReference type="NCBIfam" id="TIGR02532">
    <property type="entry name" value="IV_pilin_GFxxxE"/>
    <property type="match status" value="1"/>
</dbReference>
<evidence type="ECO:0000256" key="1">
    <source>
        <dbReference type="SAM" id="Phobius"/>
    </source>
</evidence>
<dbReference type="Pfam" id="PF07963">
    <property type="entry name" value="N_methyl"/>
    <property type="match status" value="1"/>
</dbReference>
<name>A0A857MPD6_9BACT</name>
<keyword evidence="1" id="KW-0812">Transmembrane</keyword>
<dbReference type="AlphaFoldDB" id="A0A857MPD6"/>
<feature type="transmembrane region" description="Helical" evidence="1">
    <location>
        <begin position="16"/>
        <end position="38"/>
    </location>
</feature>
<sequence>MQHMYKTNRGFTIPELLVAMTIAAILLVGLVSLVINLVNTNAATIELSKQVNEVQSGIGSFRTDIGLSQRFLMTTTITDTTPAGNSWDFRGGGNTNRVLILNVQAASSNPLDTSRQPTYLQAGGCPIGTSPAYNNIVYFVSSGTLYRRMIVQPPSANLYCSGQSNAQTRTCSNPGSGGSPSNCQEKDVAIIQNVTNFNVEYYNQAGDTTPNQTLYNTGTAQSLLDGIATLRISLSTQKNIDGVNTNEYATSIRVTRPIAF</sequence>
<dbReference type="InterPro" id="IPR012902">
    <property type="entry name" value="N_methyl_site"/>
</dbReference>
<organism evidence="2 3">
    <name type="scientific">Candidatus Mycosynbacter amalyticus</name>
    <dbReference type="NCBI Taxonomy" id="2665156"/>
    <lineage>
        <taxon>Bacteria</taxon>
        <taxon>Candidatus Saccharimonadota</taxon>
        <taxon>Candidatus Saccharimonadota incertae sedis</taxon>
        <taxon>Candidatus Mycosynbacter</taxon>
    </lineage>
</organism>
<keyword evidence="3" id="KW-1185">Reference proteome</keyword>
<dbReference type="EMBL" id="CP045921">
    <property type="protein sequence ID" value="QHN43109.1"/>
    <property type="molecule type" value="Genomic_DNA"/>
</dbReference>
<dbReference type="Proteomes" id="UP001059824">
    <property type="component" value="Chromosome"/>
</dbReference>
<evidence type="ECO:0000313" key="2">
    <source>
        <dbReference type="EMBL" id="QHN43109.1"/>
    </source>
</evidence>
<protein>
    <submittedName>
        <fullName evidence="2">Prepilin-type N-terminal cleavage/methylation domain-containing protein</fullName>
    </submittedName>
</protein>
<keyword evidence="1" id="KW-0472">Membrane</keyword>
<gene>
    <name evidence="2" type="ORF">GII36_04615</name>
</gene>
<keyword evidence="1" id="KW-1133">Transmembrane helix</keyword>
<accession>A0A857MPD6</accession>
<reference evidence="2" key="1">
    <citation type="journal article" date="2021" name="Nat. Microbiol.">
        <title>Cocultivation of an ultrasmall environmental parasitic bacterium with lytic ability against bacteria associated with wastewater foams.</title>
        <authorList>
            <person name="Batinovic S."/>
            <person name="Rose J.J.A."/>
            <person name="Ratcliffe J."/>
            <person name="Seviour R.J."/>
            <person name="Petrovski S."/>
        </authorList>
    </citation>
    <scope>NUCLEOTIDE SEQUENCE</scope>
    <source>
        <strain evidence="2">JR1</strain>
    </source>
</reference>
<dbReference type="KEGG" id="mama:GII36_04615"/>